<dbReference type="InterPro" id="IPR050476">
    <property type="entry name" value="Insect_CytP450_Detox"/>
</dbReference>
<keyword evidence="6 13" id="KW-0479">Metal-binding</keyword>
<comment type="cofactor">
    <cofactor evidence="1 13">
        <name>heme</name>
        <dbReference type="ChEBI" id="CHEBI:30413"/>
    </cofactor>
</comment>
<evidence type="ECO:0000256" key="2">
    <source>
        <dbReference type="ARBA" id="ARBA00004174"/>
    </source>
</evidence>
<dbReference type="InterPro" id="IPR017972">
    <property type="entry name" value="Cyt_P450_CS"/>
</dbReference>
<dbReference type="PANTHER" id="PTHR24292">
    <property type="entry name" value="CYTOCHROME P450"/>
    <property type="match status" value="1"/>
</dbReference>
<evidence type="ECO:0000256" key="4">
    <source>
        <dbReference type="ARBA" id="ARBA00010617"/>
    </source>
</evidence>
<dbReference type="PROSITE" id="PS00086">
    <property type="entry name" value="CYTOCHROME_P450"/>
    <property type="match status" value="1"/>
</dbReference>
<dbReference type="GO" id="GO:0020037">
    <property type="term" value="F:heme binding"/>
    <property type="evidence" value="ECO:0007669"/>
    <property type="project" value="InterPro"/>
</dbReference>
<keyword evidence="5 13" id="KW-0349">Heme</keyword>
<sequence>MYLLLIVIVLLSYLYWKSLKTFQHWSSRGVPGPKPYFLIGNLNEIFKGNQGQVHLALSKLYGKVYGFFLASSPVLVINDNKLIKQVLVKDFSYFVNRRELRTYHEMWNKNIFNSEDEHWRRMRTIASPAFTSGKLRSMQPIMKGCVDKLINYIDHVVLRKQDGIVNDTKEMFAGFTIDVFATTTFATETDANGERSRKNPFVYHGQNFFNVRIINALPTLFIPKWLLPKLGYRTIFDQTSFQWLIDFTTEIVRQRTRSQNKRNDLVQLLLDASGSGEQEDNYQKLTVEDENDSNIENVSKIDNNNLNDRLTENEVISNCFLMFAAGFETTATTLFHSIYELAANVEVQQKLYDEIVQLMNDDDDGDDYPQFNEHNIELITNKAPYLEGVIKETLRHHPPVTVIQRRLKNVSYRLTDTITLPPNQLIEVNAYAVHHMEEYWPEPERFKPERFHPSNRDQIHPYTWLPFGSGPRNCLGMRFALNEIKLCLAMLIIRYRFEMTTKTPMKLKYKVASPLLNTESFPIKIVQRTA</sequence>
<keyword evidence="12" id="KW-0472">Membrane</keyword>
<evidence type="ECO:0008006" key="17">
    <source>
        <dbReference type="Google" id="ProtNLM"/>
    </source>
</evidence>
<dbReference type="InterPro" id="IPR001128">
    <property type="entry name" value="Cyt_P450"/>
</dbReference>
<dbReference type="Proteomes" id="UP001142055">
    <property type="component" value="Chromosome 1"/>
</dbReference>
<accession>A0A9Q0M9C9</accession>
<evidence type="ECO:0000256" key="11">
    <source>
        <dbReference type="ARBA" id="ARBA00023033"/>
    </source>
</evidence>
<dbReference type="Gene3D" id="1.10.630.10">
    <property type="entry name" value="Cytochrome P450"/>
    <property type="match status" value="1"/>
</dbReference>
<evidence type="ECO:0000256" key="13">
    <source>
        <dbReference type="PIRSR" id="PIRSR602401-1"/>
    </source>
</evidence>
<dbReference type="Pfam" id="PF00067">
    <property type="entry name" value="p450"/>
    <property type="match status" value="1"/>
</dbReference>
<evidence type="ECO:0000313" key="16">
    <source>
        <dbReference type="Proteomes" id="UP001142055"/>
    </source>
</evidence>
<organism evidence="15 16">
    <name type="scientific">Blomia tropicalis</name>
    <name type="common">Mite</name>
    <dbReference type="NCBI Taxonomy" id="40697"/>
    <lineage>
        <taxon>Eukaryota</taxon>
        <taxon>Metazoa</taxon>
        <taxon>Ecdysozoa</taxon>
        <taxon>Arthropoda</taxon>
        <taxon>Chelicerata</taxon>
        <taxon>Arachnida</taxon>
        <taxon>Acari</taxon>
        <taxon>Acariformes</taxon>
        <taxon>Sarcoptiformes</taxon>
        <taxon>Astigmata</taxon>
        <taxon>Glycyphagoidea</taxon>
        <taxon>Echimyopodidae</taxon>
        <taxon>Blomia</taxon>
    </lineage>
</organism>
<comment type="similarity">
    <text evidence="4 14">Belongs to the cytochrome P450 family.</text>
</comment>
<gene>
    <name evidence="15" type="ORF">RDWZM_000140</name>
</gene>
<dbReference type="FunFam" id="1.10.630.10:FF:000042">
    <property type="entry name" value="Cytochrome P450"/>
    <property type="match status" value="1"/>
</dbReference>
<dbReference type="OrthoDB" id="6428965at2759"/>
<evidence type="ECO:0000256" key="5">
    <source>
        <dbReference type="ARBA" id="ARBA00022617"/>
    </source>
</evidence>
<comment type="subcellular location">
    <subcellularLocation>
        <location evidence="3">Endoplasmic reticulum membrane</location>
        <topology evidence="3">Peripheral membrane protein</topology>
    </subcellularLocation>
    <subcellularLocation>
        <location evidence="2">Microsome membrane</location>
        <topology evidence="2">Peripheral membrane protein</topology>
    </subcellularLocation>
</comment>
<dbReference type="GO" id="GO:0004497">
    <property type="term" value="F:monooxygenase activity"/>
    <property type="evidence" value="ECO:0007669"/>
    <property type="project" value="UniProtKB-KW"/>
</dbReference>
<reference evidence="15" key="1">
    <citation type="submission" date="2022-12" db="EMBL/GenBank/DDBJ databases">
        <title>Genome assemblies of Blomia tropicalis.</title>
        <authorList>
            <person name="Cui Y."/>
        </authorList>
    </citation>
    <scope>NUCLEOTIDE SEQUENCE</scope>
    <source>
        <tissue evidence="15">Adult mites</tissue>
    </source>
</reference>
<dbReference type="PANTHER" id="PTHR24292:SF102">
    <property type="entry name" value="CYTOCHROME P450 FAMILY-RELATED"/>
    <property type="match status" value="1"/>
</dbReference>
<evidence type="ECO:0000256" key="12">
    <source>
        <dbReference type="ARBA" id="ARBA00023136"/>
    </source>
</evidence>
<dbReference type="GO" id="GO:0005506">
    <property type="term" value="F:iron ion binding"/>
    <property type="evidence" value="ECO:0007669"/>
    <property type="project" value="InterPro"/>
</dbReference>
<keyword evidence="16" id="KW-1185">Reference proteome</keyword>
<proteinExistence type="inferred from homology"/>
<keyword evidence="10 13" id="KW-0408">Iron</keyword>
<evidence type="ECO:0000313" key="15">
    <source>
        <dbReference type="EMBL" id="KAJ6221595.1"/>
    </source>
</evidence>
<dbReference type="EMBL" id="JAPWDV010000001">
    <property type="protein sequence ID" value="KAJ6221595.1"/>
    <property type="molecule type" value="Genomic_DNA"/>
</dbReference>
<evidence type="ECO:0000256" key="9">
    <source>
        <dbReference type="ARBA" id="ARBA00023002"/>
    </source>
</evidence>
<evidence type="ECO:0000256" key="3">
    <source>
        <dbReference type="ARBA" id="ARBA00004406"/>
    </source>
</evidence>
<dbReference type="PRINTS" id="PR00385">
    <property type="entry name" value="P450"/>
</dbReference>
<keyword evidence="9 14" id="KW-0560">Oxidoreductase</keyword>
<protein>
    <recommendedName>
        <fullName evidence="17">Cytochrome P450 monooxygenase</fullName>
    </recommendedName>
</protein>
<dbReference type="InterPro" id="IPR036396">
    <property type="entry name" value="Cyt_P450_sf"/>
</dbReference>
<keyword evidence="8" id="KW-0492">Microsome</keyword>
<feature type="binding site" description="axial binding residue" evidence="13">
    <location>
        <position position="474"/>
    </location>
    <ligand>
        <name>heme</name>
        <dbReference type="ChEBI" id="CHEBI:30413"/>
    </ligand>
    <ligandPart>
        <name>Fe</name>
        <dbReference type="ChEBI" id="CHEBI:18248"/>
    </ligandPart>
</feature>
<dbReference type="CDD" id="cd11056">
    <property type="entry name" value="CYP6-like"/>
    <property type="match status" value="1"/>
</dbReference>
<evidence type="ECO:0000256" key="6">
    <source>
        <dbReference type="ARBA" id="ARBA00022723"/>
    </source>
</evidence>
<evidence type="ECO:0000256" key="7">
    <source>
        <dbReference type="ARBA" id="ARBA00022824"/>
    </source>
</evidence>
<dbReference type="InterPro" id="IPR002401">
    <property type="entry name" value="Cyt_P450_E_grp-I"/>
</dbReference>
<evidence type="ECO:0000256" key="8">
    <source>
        <dbReference type="ARBA" id="ARBA00022848"/>
    </source>
</evidence>
<dbReference type="AlphaFoldDB" id="A0A9Q0M9C9"/>
<name>A0A9Q0M9C9_BLOTA</name>
<keyword evidence="11 14" id="KW-0503">Monooxygenase</keyword>
<keyword evidence="7" id="KW-0256">Endoplasmic reticulum</keyword>
<evidence type="ECO:0000256" key="10">
    <source>
        <dbReference type="ARBA" id="ARBA00023004"/>
    </source>
</evidence>
<dbReference type="SUPFAM" id="SSF48264">
    <property type="entry name" value="Cytochrome P450"/>
    <property type="match status" value="1"/>
</dbReference>
<dbReference type="GO" id="GO:0016705">
    <property type="term" value="F:oxidoreductase activity, acting on paired donors, with incorporation or reduction of molecular oxygen"/>
    <property type="evidence" value="ECO:0007669"/>
    <property type="project" value="InterPro"/>
</dbReference>
<evidence type="ECO:0000256" key="1">
    <source>
        <dbReference type="ARBA" id="ARBA00001971"/>
    </source>
</evidence>
<comment type="caution">
    <text evidence="15">The sequence shown here is derived from an EMBL/GenBank/DDBJ whole genome shotgun (WGS) entry which is preliminary data.</text>
</comment>
<evidence type="ECO:0000256" key="14">
    <source>
        <dbReference type="RuleBase" id="RU000461"/>
    </source>
</evidence>
<dbReference type="PRINTS" id="PR00463">
    <property type="entry name" value="EP450I"/>
</dbReference>
<dbReference type="GO" id="GO:0005789">
    <property type="term" value="C:endoplasmic reticulum membrane"/>
    <property type="evidence" value="ECO:0007669"/>
    <property type="project" value="UniProtKB-SubCell"/>
</dbReference>